<dbReference type="STRING" id="1408163.A0A0F4YV69"/>
<dbReference type="PANTHER" id="PTHR47540">
    <property type="entry name" value="THIAMINE REPRESSIBLE GENES REGULATORY PROTEIN THI5"/>
    <property type="match status" value="1"/>
</dbReference>
<feature type="transmembrane region" description="Helical" evidence="7">
    <location>
        <begin position="552"/>
        <end position="570"/>
    </location>
</feature>
<keyword evidence="7" id="KW-1133">Transmembrane helix</keyword>
<dbReference type="InterPro" id="IPR051711">
    <property type="entry name" value="Stress_Response_Reg"/>
</dbReference>
<dbReference type="GO" id="GO:0045944">
    <property type="term" value="P:positive regulation of transcription by RNA polymerase II"/>
    <property type="evidence" value="ECO:0007669"/>
    <property type="project" value="TreeGrafter"/>
</dbReference>
<proteinExistence type="predicted"/>
<reference evidence="8 9" key="1">
    <citation type="submission" date="2015-04" db="EMBL/GenBank/DDBJ databases">
        <authorList>
            <person name="Heijne W.H."/>
            <person name="Fedorova N.D."/>
            <person name="Nierman W.C."/>
            <person name="Vollebregt A.W."/>
            <person name="Zhao Z."/>
            <person name="Wu L."/>
            <person name="Kumar M."/>
            <person name="Stam H."/>
            <person name="van den Berg M.A."/>
            <person name="Pel H.J."/>
        </authorList>
    </citation>
    <scope>NUCLEOTIDE SEQUENCE [LARGE SCALE GENOMIC DNA]</scope>
    <source>
        <strain evidence="8 9">CBS 393.64</strain>
    </source>
</reference>
<keyword evidence="5" id="KW-0539">Nucleus</keyword>
<feature type="compositionally biased region" description="Low complexity" evidence="6">
    <location>
        <begin position="209"/>
        <end position="223"/>
    </location>
</feature>
<feature type="compositionally biased region" description="Pro residues" evidence="6">
    <location>
        <begin position="160"/>
        <end position="170"/>
    </location>
</feature>
<evidence type="ECO:0000313" key="9">
    <source>
        <dbReference type="Proteomes" id="UP000053958"/>
    </source>
</evidence>
<sequence length="727" mass="81419">MTDTFTHNPHGNWCMNTRPWTNTQMESSRRGEAASRCEVGCWCGGAGPNVARAPNGLTPPRSPEQVNLSRTLLFAGTSRNSWTSNDSTIPISDPHGWIVPKLEGRRGRPLTARPGTRRRRLHGGRSPELVIRAKSITLLPRCAKLSRACEYTALYTRGTPPSPLPGPGAPPRQAAPGGSRRAGSDHGTSLIKLPAAGKSPHAQLRQNHRSLPVLSPRSSSPEPEATDLEGNYLGPSSGISFLTRVWRRLKQDDISMTPRIPGDEPSKNTPVLMFGDRPFATEDDWRALEMPPLERAMKLVEIYFDFAVVTYRFLHRGIAESLVRAVYEKKIAPSNPPPSHWAAKAAIVFMIFAVSTLREEQFKRNDEVHARNERPRLLDDEDIDQDLPDEVNDEVMSLEAPRQKTESTDCMMIASVLHYRYPRLGHILGEISRRVYPTKASSTVAPLEAAIDLTAELQKWKESVHPLFSSVRPSSLIPPLCRQSHVLQLAYSHAMIHATRPFLLNDFTDLSRRPVVAHDLITTHVQKCIDAAKNVMMMVDNFARQGMMLESFWFTHYVCFCAIIVAYIYTIQQHQSSRDSNSPSVSSSAGEAQDIFRLAETCQQHLARATRRNCPSRRYSIILEELRLEVHRQIGSNVQPASDTRRPDNEVPERIPTEFNNPKEGTGINQPAMTSDSMNYGPFLANLPAATNLEANHDIGDDFNFLESLEGSAWWTQLDSWGGQRKR</sequence>
<evidence type="ECO:0000256" key="4">
    <source>
        <dbReference type="ARBA" id="ARBA00023163"/>
    </source>
</evidence>
<feature type="region of interest" description="Disordered" evidence="6">
    <location>
        <begin position="106"/>
        <end position="125"/>
    </location>
</feature>
<dbReference type="AlphaFoldDB" id="A0A0F4YV69"/>
<evidence type="ECO:0000313" key="8">
    <source>
        <dbReference type="EMBL" id="KKA21538.1"/>
    </source>
</evidence>
<feature type="compositionally biased region" description="Low complexity" evidence="6">
    <location>
        <begin position="171"/>
        <end position="181"/>
    </location>
</feature>
<dbReference type="GO" id="GO:0005634">
    <property type="term" value="C:nucleus"/>
    <property type="evidence" value="ECO:0007669"/>
    <property type="project" value="UniProtKB-SubCell"/>
</dbReference>
<accession>A0A0F4YV69</accession>
<dbReference type="PANTHER" id="PTHR47540:SF3">
    <property type="entry name" value="ZN(II)2CYS6 TRANSCRIPTION FACTOR (EUROFUNG)"/>
    <property type="match status" value="1"/>
</dbReference>
<gene>
    <name evidence="8" type="ORF">T310_4409</name>
</gene>
<keyword evidence="7" id="KW-0472">Membrane</keyword>
<dbReference type="CDD" id="cd12148">
    <property type="entry name" value="fungal_TF_MHR"/>
    <property type="match status" value="1"/>
</dbReference>
<name>A0A0F4YV69_RASE3</name>
<dbReference type="OrthoDB" id="2579025at2759"/>
<feature type="region of interest" description="Disordered" evidence="6">
    <location>
        <begin position="638"/>
        <end position="668"/>
    </location>
</feature>
<comment type="caution">
    <text evidence="8">The sequence shown here is derived from an EMBL/GenBank/DDBJ whole genome shotgun (WGS) entry which is preliminary data.</text>
</comment>
<feature type="compositionally biased region" description="Basic and acidic residues" evidence="6">
    <location>
        <begin position="643"/>
        <end position="656"/>
    </location>
</feature>
<comment type="subcellular location">
    <subcellularLocation>
        <location evidence="1">Nucleus</location>
    </subcellularLocation>
</comment>
<evidence type="ECO:0000256" key="5">
    <source>
        <dbReference type="ARBA" id="ARBA00023242"/>
    </source>
</evidence>
<protein>
    <submittedName>
        <fullName evidence="8">C6 transcription factor</fullName>
    </submittedName>
</protein>
<keyword evidence="9" id="KW-1185">Reference proteome</keyword>
<evidence type="ECO:0000256" key="1">
    <source>
        <dbReference type="ARBA" id="ARBA00004123"/>
    </source>
</evidence>
<evidence type="ECO:0000256" key="6">
    <source>
        <dbReference type="SAM" id="MobiDB-lite"/>
    </source>
</evidence>
<dbReference type="RefSeq" id="XP_013328150.1">
    <property type="nucleotide sequence ID" value="XM_013472696.1"/>
</dbReference>
<dbReference type="GO" id="GO:0043565">
    <property type="term" value="F:sequence-specific DNA binding"/>
    <property type="evidence" value="ECO:0007669"/>
    <property type="project" value="TreeGrafter"/>
</dbReference>
<dbReference type="EMBL" id="LASV01000180">
    <property type="protein sequence ID" value="KKA21538.1"/>
    <property type="molecule type" value="Genomic_DNA"/>
</dbReference>
<keyword evidence="4" id="KW-0804">Transcription</keyword>
<feature type="region of interest" description="Disordered" evidence="6">
    <location>
        <begin position="159"/>
        <end position="232"/>
    </location>
</feature>
<dbReference type="GeneID" id="25316757"/>
<evidence type="ECO:0000256" key="7">
    <source>
        <dbReference type="SAM" id="Phobius"/>
    </source>
</evidence>
<keyword evidence="2" id="KW-0805">Transcription regulation</keyword>
<dbReference type="Proteomes" id="UP000053958">
    <property type="component" value="Unassembled WGS sequence"/>
</dbReference>
<organism evidence="8 9">
    <name type="scientific">Rasamsonia emersonii (strain ATCC 16479 / CBS 393.64 / IMI 116815)</name>
    <dbReference type="NCBI Taxonomy" id="1408163"/>
    <lineage>
        <taxon>Eukaryota</taxon>
        <taxon>Fungi</taxon>
        <taxon>Dikarya</taxon>
        <taxon>Ascomycota</taxon>
        <taxon>Pezizomycotina</taxon>
        <taxon>Eurotiomycetes</taxon>
        <taxon>Eurotiomycetidae</taxon>
        <taxon>Eurotiales</taxon>
        <taxon>Trichocomaceae</taxon>
        <taxon>Rasamsonia</taxon>
    </lineage>
</organism>
<keyword evidence="7" id="KW-0812">Transmembrane</keyword>
<keyword evidence="3" id="KW-0238">DNA-binding</keyword>
<evidence type="ECO:0000256" key="2">
    <source>
        <dbReference type="ARBA" id="ARBA00023015"/>
    </source>
</evidence>
<evidence type="ECO:0000256" key="3">
    <source>
        <dbReference type="ARBA" id="ARBA00023125"/>
    </source>
</evidence>